<dbReference type="AlphaFoldDB" id="A0A3A4L6T1"/>
<dbReference type="EMBL" id="QZFU01000013">
    <property type="protein sequence ID" value="RJO78486.1"/>
    <property type="molecule type" value="Genomic_DNA"/>
</dbReference>
<organism evidence="2 3">
    <name type="scientific">Nocardia panacis</name>
    <dbReference type="NCBI Taxonomy" id="2340916"/>
    <lineage>
        <taxon>Bacteria</taxon>
        <taxon>Bacillati</taxon>
        <taxon>Actinomycetota</taxon>
        <taxon>Actinomycetes</taxon>
        <taxon>Mycobacteriales</taxon>
        <taxon>Nocardiaceae</taxon>
        <taxon>Nocardia</taxon>
    </lineage>
</organism>
<feature type="transmembrane region" description="Helical" evidence="1">
    <location>
        <begin position="199"/>
        <end position="220"/>
    </location>
</feature>
<keyword evidence="1" id="KW-1133">Transmembrane helix</keyword>
<reference evidence="2 3" key="1">
    <citation type="submission" date="2018-09" db="EMBL/GenBank/DDBJ databases">
        <title>YIM PH21274 draft genome.</title>
        <authorList>
            <person name="Miao C."/>
        </authorList>
    </citation>
    <scope>NUCLEOTIDE SEQUENCE [LARGE SCALE GENOMIC DNA]</scope>
    <source>
        <strain evidence="2 3">YIM PH 21724</strain>
    </source>
</reference>
<dbReference type="Proteomes" id="UP000266677">
    <property type="component" value="Unassembled WGS sequence"/>
</dbReference>
<sequence>MGSRLSTTLRAVARWTRRFAGTAPGALGGVLVVTVALCLLTAFVGAQQLSGKLAQRTTLLEHTEPLADAAQRLYVALSAADATAATAFLSGGIESAEVRVRYQQSLADAATALAAATSGAGDEQTRRVVARVAADLPAYAGMVEAARANNRQGFPVGSSYLREASALMQGSLLPNAERLTTDRFAAVHDQERALAGPPALTLALLTLTLLACLGGSWILLRRTNRLVNLGVAAAAGATLLVALWTVAAGLTAAAAVDNGARTRFETLARARILAQQARAEETLELITRGDITAIETQYRTHSTQLRDRLTGTLSGTAAAWPELAAWSGSHDKQVQAYQRADYPSAVVQAIGPARDGSAFRFARLDEALRTEIDRTRGDLRDGVDTAGTAFLLSPEGVPALLALAAGAVALGIWPRLEEFL</sequence>
<proteinExistence type="predicted"/>
<keyword evidence="3" id="KW-1185">Reference proteome</keyword>
<keyword evidence="1" id="KW-0472">Membrane</keyword>
<comment type="caution">
    <text evidence="2">The sequence shown here is derived from an EMBL/GenBank/DDBJ whole genome shotgun (WGS) entry which is preliminary data.</text>
</comment>
<accession>A0A3A4L6T1</accession>
<keyword evidence="1" id="KW-0812">Transmembrane</keyword>
<dbReference type="RefSeq" id="WP_120038850.1">
    <property type="nucleotide sequence ID" value="NZ_QZFU01000013.1"/>
</dbReference>
<evidence type="ECO:0000256" key="1">
    <source>
        <dbReference type="SAM" id="Phobius"/>
    </source>
</evidence>
<feature type="transmembrane region" description="Helical" evidence="1">
    <location>
        <begin position="25"/>
        <end position="46"/>
    </location>
</feature>
<evidence type="ECO:0000313" key="3">
    <source>
        <dbReference type="Proteomes" id="UP000266677"/>
    </source>
</evidence>
<gene>
    <name evidence="2" type="ORF">D5S18_05810</name>
</gene>
<feature type="transmembrane region" description="Helical" evidence="1">
    <location>
        <begin position="232"/>
        <end position="256"/>
    </location>
</feature>
<protein>
    <recommendedName>
        <fullName evidence="4">Secreted protein</fullName>
    </recommendedName>
</protein>
<name>A0A3A4L6T1_9NOCA</name>
<dbReference type="OrthoDB" id="3218196at2"/>
<evidence type="ECO:0000313" key="2">
    <source>
        <dbReference type="EMBL" id="RJO78486.1"/>
    </source>
</evidence>
<evidence type="ECO:0008006" key="4">
    <source>
        <dbReference type="Google" id="ProtNLM"/>
    </source>
</evidence>